<evidence type="ECO:0000313" key="13">
    <source>
        <dbReference type="Proteomes" id="UP000039865"/>
    </source>
</evidence>
<dbReference type="GO" id="GO:0005737">
    <property type="term" value="C:cytoplasm"/>
    <property type="evidence" value="ECO:0007669"/>
    <property type="project" value="TreeGrafter"/>
</dbReference>
<evidence type="ECO:0000256" key="3">
    <source>
        <dbReference type="ARBA" id="ARBA00022618"/>
    </source>
</evidence>
<dbReference type="SMART" id="SM00450">
    <property type="entry name" value="RHOD"/>
    <property type="match status" value="1"/>
</dbReference>
<dbReference type="PANTHER" id="PTHR10828">
    <property type="entry name" value="M-PHASE INDUCER PHOSPHATASE DUAL SPECIFICITY PHOSPHATASE CDC25"/>
    <property type="match status" value="1"/>
</dbReference>
<dbReference type="GO" id="GO:0004725">
    <property type="term" value="F:protein tyrosine phosphatase activity"/>
    <property type="evidence" value="ECO:0007669"/>
    <property type="project" value="UniProtKB-EC"/>
</dbReference>
<dbReference type="Pfam" id="PF00581">
    <property type="entry name" value="Rhodanese"/>
    <property type="match status" value="1"/>
</dbReference>
<accession>A0A078ATL8</accession>
<evidence type="ECO:0000256" key="7">
    <source>
        <dbReference type="ARBA" id="ARBA00023306"/>
    </source>
</evidence>
<comment type="similarity">
    <text evidence="1">Belongs to the MPI phosphatase family.</text>
</comment>
<keyword evidence="7" id="KW-0131">Cell cycle</keyword>
<dbReference type="EMBL" id="CCKQ01013879">
    <property type="protein sequence ID" value="CDW85584.1"/>
    <property type="molecule type" value="Genomic_DNA"/>
</dbReference>
<evidence type="ECO:0000256" key="6">
    <source>
        <dbReference type="ARBA" id="ARBA00022912"/>
    </source>
</evidence>
<dbReference type="GO" id="GO:0110032">
    <property type="term" value="P:positive regulation of G2/MI transition of meiotic cell cycle"/>
    <property type="evidence" value="ECO:0007669"/>
    <property type="project" value="TreeGrafter"/>
</dbReference>
<dbReference type="GO" id="GO:0005634">
    <property type="term" value="C:nucleus"/>
    <property type="evidence" value="ECO:0007669"/>
    <property type="project" value="TreeGrafter"/>
</dbReference>
<feature type="region of interest" description="Disordered" evidence="10">
    <location>
        <begin position="738"/>
        <end position="757"/>
    </location>
</feature>
<dbReference type="GO" id="GO:0051301">
    <property type="term" value="P:cell division"/>
    <property type="evidence" value="ECO:0007669"/>
    <property type="project" value="UniProtKB-KW"/>
</dbReference>
<feature type="compositionally biased region" description="Low complexity" evidence="10">
    <location>
        <begin position="740"/>
        <end position="756"/>
    </location>
</feature>
<organism evidence="12 13">
    <name type="scientific">Stylonychia lemnae</name>
    <name type="common">Ciliate</name>
    <dbReference type="NCBI Taxonomy" id="5949"/>
    <lineage>
        <taxon>Eukaryota</taxon>
        <taxon>Sar</taxon>
        <taxon>Alveolata</taxon>
        <taxon>Ciliophora</taxon>
        <taxon>Intramacronucleata</taxon>
        <taxon>Spirotrichea</taxon>
        <taxon>Stichotrichia</taxon>
        <taxon>Sporadotrichida</taxon>
        <taxon>Oxytrichidae</taxon>
        <taxon>Stylonychinae</taxon>
        <taxon>Stylonychia</taxon>
    </lineage>
</organism>
<dbReference type="FunFam" id="3.40.250.10:FF:000021">
    <property type="entry name" value="M-phase inducer phosphatase cdc-25.2"/>
    <property type="match status" value="1"/>
</dbReference>
<evidence type="ECO:0000256" key="5">
    <source>
        <dbReference type="ARBA" id="ARBA00022801"/>
    </source>
</evidence>
<reference evidence="12 13" key="1">
    <citation type="submission" date="2014-06" db="EMBL/GenBank/DDBJ databases">
        <authorList>
            <person name="Swart Estienne"/>
        </authorList>
    </citation>
    <scope>NUCLEOTIDE SEQUENCE [LARGE SCALE GENOMIC DNA]</scope>
    <source>
        <strain evidence="12 13">130c</strain>
    </source>
</reference>
<dbReference type="SUPFAM" id="SSF52821">
    <property type="entry name" value="Rhodanese/Cell cycle control phosphatase"/>
    <property type="match status" value="1"/>
</dbReference>
<dbReference type="GO" id="GO:0000086">
    <property type="term" value="P:G2/M transition of mitotic cell cycle"/>
    <property type="evidence" value="ECO:0007669"/>
    <property type="project" value="TreeGrafter"/>
</dbReference>
<protein>
    <recommendedName>
        <fullName evidence="2">protein-tyrosine-phosphatase</fullName>
        <ecNumber evidence="2">3.1.3.48</ecNumber>
    </recommendedName>
</protein>
<evidence type="ECO:0000259" key="11">
    <source>
        <dbReference type="PROSITE" id="PS50206"/>
    </source>
</evidence>
<dbReference type="EC" id="3.1.3.48" evidence="2"/>
<evidence type="ECO:0000256" key="4">
    <source>
        <dbReference type="ARBA" id="ARBA00022776"/>
    </source>
</evidence>
<dbReference type="AlphaFoldDB" id="A0A078ATL8"/>
<evidence type="ECO:0000256" key="8">
    <source>
        <dbReference type="ARBA" id="ARBA00051722"/>
    </source>
</evidence>
<feature type="coiled-coil region" evidence="9">
    <location>
        <begin position="488"/>
        <end position="533"/>
    </location>
</feature>
<feature type="domain" description="Rhodanese" evidence="11">
    <location>
        <begin position="980"/>
        <end position="1090"/>
    </location>
</feature>
<keyword evidence="9" id="KW-0175">Coiled coil</keyword>
<evidence type="ECO:0000256" key="10">
    <source>
        <dbReference type="SAM" id="MobiDB-lite"/>
    </source>
</evidence>
<dbReference type="InterPro" id="IPR036873">
    <property type="entry name" value="Rhodanese-like_dom_sf"/>
</dbReference>
<dbReference type="InParanoid" id="A0A078ATL8"/>
<keyword evidence="3" id="KW-0132">Cell division</keyword>
<comment type="catalytic activity">
    <reaction evidence="8">
        <text>O-phospho-L-tyrosyl-[protein] + H2O = L-tyrosyl-[protein] + phosphate</text>
        <dbReference type="Rhea" id="RHEA:10684"/>
        <dbReference type="Rhea" id="RHEA-COMP:10136"/>
        <dbReference type="Rhea" id="RHEA-COMP:20101"/>
        <dbReference type="ChEBI" id="CHEBI:15377"/>
        <dbReference type="ChEBI" id="CHEBI:43474"/>
        <dbReference type="ChEBI" id="CHEBI:46858"/>
        <dbReference type="ChEBI" id="CHEBI:61978"/>
        <dbReference type="EC" id="3.1.3.48"/>
    </reaction>
</comment>
<evidence type="ECO:0000313" key="12">
    <source>
        <dbReference type="EMBL" id="CDW85584.1"/>
    </source>
</evidence>
<keyword evidence="13" id="KW-1185">Reference proteome</keyword>
<keyword evidence="4" id="KW-0498">Mitosis</keyword>
<dbReference type="InterPro" id="IPR001763">
    <property type="entry name" value="Rhodanese-like_dom"/>
</dbReference>
<dbReference type="PROSITE" id="PS50206">
    <property type="entry name" value="RHODANESE_3"/>
    <property type="match status" value="1"/>
</dbReference>
<dbReference type="PRINTS" id="PR00716">
    <property type="entry name" value="MPIPHPHTASE"/>
</dbReference>
<sequence length="1136" mass="133731">MIVKPNEIINKKIPKQNGKKECKFDAQNFKKSNKNGIQDKLNKSHSIEFDQIRSVNHTFIHRQRQPNPFNISTNESDGLNTSGYDSIREKLKTALNIKQKNGGMSALTQNCNQDLSLMINNYESYAQRVKLRQTAINQQGIAQMKELQDKDILQVDTSSLLKSANKEMKTLLFTLNKVVNSGEEQHKEINEHQHLDIEVFEGINYSLKANIYDKNAPGLLTFQYHDSKDLIVYISRQSKEPNEENNQGKYQNEIIKELSLKPADTNQINPGAVTQQQLQVDSSQLVNGNAKQKKMALERQLRAFMTDEKSFKEFKDKIKRAKRLREQLEMQNREKNLFLIHRWEFYKVQAKEEQQKLEDYKKLVQLVVFWNKSIVADQALRNVANGIYSIREKQISKFRHHFRIKRFQRKCRHFFQKKCQNRNQRFVNTIRYTINSLAQQQKDTIETRAKQTFLDFLRVYSKKFYIKIKIKQFFERLISIQERFSLYVKQMKQRMEVLKKYFDQEQQKMILQLVKIKNKSKKQKDLLQKLREVTDSVKQAVLNKYLEKCKNENAIKFFEWRKKVMNKNLDKDQQFAMSLRMGRIKKSDQLLFQNTDETLQKELKRLEEDGKSSGQKSKKNLLKDKSEPQGIFITENEESLETLLNNAPLQFQFFPTLNLQRKFFLQKSQSLRLPDIPSQSPQFKPSIKPRLLAFTQNEFESPDCKRHLEMLRDPLNLSAIKGKFPLRKTISEENNQLIPDSNLQASSSSNNLDSSQCTINQSDSQELIIQREKSNSFLMKRKYSDIYGGDQLSQNLEDKIAELSFNSPYSLIKKQIVVKRKFKDPVCQINLQQINNDQNMQFDQQFSVVEDPSEYNSDDKDESNIDPFNLAGDEEYDIFTSQQKQVSLQNEITYKRRNLSKELNCLDYEMNLFDQSISKNIQVLDQEEDQVKIQIRPMGIDQTLYSLTQEALLLGKLSRPKYHGVNTISAETMAELILDPSKPFIIVDCRFGYEYDGGHIQGAINLSTNDQMESYFFKSQDNILKLMNSRSIIVFHCEFSQKRGPSMYKQLRKYDRKIHEMFYPEIFYTEIYLLEGGYKEFYSLHPQLCEGTYTPMKDEIHKSEGDKLFKECIINSSMKFQRNQSFCSSLFRELDL</sequence>
<dbReference type="InterPro" id="IPR000751">
    <property type="entry name" value="MPI_Phosphatase"/>
</dbReference>
<dbReference type="GO" id="GO:0010971">
    <property type="term" value="P:positive regulation of G2/M transition of mitotic cell cycle"/>
    <property type="evidence" value="ECO:0007669"/>
    <property type="project" value="TreeGrafter"/>
</dbReference>
<gene>
    <name evidence="12" type="primary">Contig7582.g8089</name>
    <name evidence="12" type="ORF">STYLEM_14666</name>
</gene>
<proteinExistence type="inferred from homology"/>
<dbReference type="Gene3D" id="3.40.250.10">
    <property type="entry name" value="Rhodanese-like domain"/>
    <property type="match status" value="1"/>
</dbReference>
<dbReference type="OrthoDB" id="310744at2759"/>
<evidence type="ECO:0000256" key="9">
    <source>
        <dbReference type="SAM" id="Coils"/>
    </source>
</evidence>
<keyword evidence="5" id="KW-0378">Hydrolase</keyword>
<dbReference type="PANTHER" id="PTHR10828:SF17">
    <property type="entry name" value="PROTEIN-TYROSINE-PHOSPHATASE"/>
    <property type="match status" value="1"/>
</dbReference>
<name>A0A078ATL8_STYLE</name>
<dbReference type="Proteomes" id="UP000039865">
    <property type="component" value="Unassembled WGS sequence"/>
</dbReference>
<evidence type="ECO:0000256" key="1">
    <source>
        <dbReference type="ARBA" id="ARBA00011065"/>
    </source>
</evidence>
<evidence type="ECO:0000256" key="2">
    <source>
        <dbReference type="ARBA" id="ARBA00013064"/>
    </source>
</evidence>
<dbReference type="CDD" id="cd01530">
    <property type="entry name" value="Cdc25"/>
    <property type="match status" value="1"/>
</dbReference>
<keyword evidence="6" id="KW-0904">Protein phosphatase</keyword>